<gene>
    <name evidence="22" type="primary">LIG3</name>
    <name evidence="22" type="ORF">Ciccas_009930</name>
</gene>
<protein>
    <recommendedName>
        <fullName evidence="17">DNA ligase</fullName>
        <ecNumber evidence="17">6.5.1.1</ecNumber>
    </recommendedName>
</protein>
<dbReference type="CDD" id="cd07967">
    <property type="entry name" value="OBF_DNA_ligase_III"/>
    <property type="match status" value="1"/>
</dbReference>
<evidence type="ECO:0000313" key="23">
    <source>
        <dbReference type="Proteomes" id="UP001626550"/>
    </source>
</evidence>
<comment type="similarity">
    <text evidence="2 18">Belongs to the ATP-dependent DNA ligase family.</text>
</comment>
<feature type="non-terminal residue" evidence="22">
    <location>
        <position position="693"/>
    </location>
</feature>
<dbReference type="PROSITE" id="PS50064">
    <property type="entry name" value="ZF_PARP_2"/>
    <property type="match status" value="1"/>
</dbReference>
<dbReference type="NCBIfam" id="TIGR00574">
    <property type="entry name" value="dnl1"/>
    <property type="match status" value="1"/>
</dbReference>
<dbReference type="SUPFAM" id="SSF117018">
    <property type="entry name" value="ATP-dependent DNA ligase DNA-binding domain"/>
    <property type="match status" value="1"/>
</dbReference>
<keyword evidence="6" id="KW-0479">Metal-binding</keyword>
<dbReference type="AlphaFoldDB" id="A0ABD2PYF1"/>
<dbReference type="GO" id="GO:0003910">
    <property type="term" value="F:DNA ligase (ATP) activity"/>
    <property type="evidence" value="ECO:0007669"/>
    <property type="project" value="UniProtKB-EC"/>
</dbReference>
<name>A0ABD2PYF1_9PLAT</name>
<evidence type="ECO:0000313" key="22">
    <source>
        <dbReference type="EMBL" id="KAL3311486.1"/>
    </source>
</evidence>
<evidence type="ECO:0000256" key="2">
    <source>
        <dbReference type="ARBA" id="ARBA00007572"/>
    </source>
</evidence>
<accession>A0ABD2PYF1</accession>
<reference evidence="22 23" key="1">
    <citation type="submission" date="2024-11" db="EMBL/GenBank/DDBJ databases">
        <title>Adaptive evolution of stress response genes in parasites aligns with host niche diversity.</title>
        <authorList>
            <person name="Hahn C."/>
            <person name="Resl P."/>
        </authorList>
    </citation>
    <scope>NUCLEOTIDE SEQUENCE [LARGE SCALE GENOMIC DNA]</scope>
    <source>
        <strain evidence="22">EGGRZ-B1_66</strain>
        <tissue evidence="22">Body</tissue>
    </source>
</reference>
<dbReference type="Proteomes" id="UP001626550">
    <property type="component" value="Unassembled WGS sequence"/>
</dbReference>
<evidence type="ECO:0000256" key="13">
    <source>
        <dbReference type="ARBA" id="ARBA00023204"/>
    </source>
</evidence>
<evidence type="ECO:0000256" key="7">
    <source>
        <dbReference type="ARBA" id="ARBA00022741"/>
    </source>
</evidence>
<evidence type="ECO:0000256" key="12">
    <source>
        <dbReference type="ARBA" id="ARBA00023172"/>
    </source>
</evidence>
<sequence length="693" mass="78060">MQWYHLDCIFESFKRARSTTKKIESSDDIEGFLHLNDSDKDLILSKLDASCPPSTSKEAPKQKTQSTGSISFSSFCRLIEDIASVSSYTRKSHLVSLYITDKNSETGFIPELELVLRNLMPGTIKRVYRLQDKLIASIFCTLFNVRKADFVKNLEEGDLPATVTHFFANGSVYRPLDKSTLTLKEVDQFLSELEEISSENDKQLHFKEIIKQCTQKDLLIIMRLIKHDLRMNAGSKHILDGLDAQAYDIFQASHDLDSLIKKITNAKSPKKASPEKPTLMKDLSVSVKVMTPIRPMLAEACKSVAQALKKCATKANSYLLTEIKYDGERVQIHKKSNSFSYFSRSLKTVPDSKVSNLKTYIEKAFPGGDEIILDAEILLYDNQNKKPLPFGTLGVHKRTAFADATVCLFVFDCVFYNGQSLIDKTIHERRKILEGLIKEIPGRVHLSEKHLITQNEELSKLLSRVFKEGLEGLVCKPSYTTYEPGKRYWLKIKKDYLAAGSMADSADLIVLGAYFGTGNKGGQMSVFLMGAFDPQTRTFQTVTKCGNGFTDQRIYQLQNELSMVKISKDIKKVPSWLDVAPSHIPDFVVQDPEKAPVWEITGAQFSRAGNHTAAKNHKGAGVSIRFPRVTKERPDKSWKEATDVERLVELYEKSIEPTDVNVSQMEESATTPKKRKLALDDDLVESSAAKRTK</sequence>
<dbReference type="Pfam" id="PF04679">
    <property type="entry name" value="DNA_ligase_A_C"/>
    <property type="match status" value="1"/>
</dbReference>
<evidence type="ECO:0000256" key="1">
    <source>
        <dbReference type="ARBA" id="ARBA00004123"/>
    </source>
</evidence>
<feature type="domain" description="ATP-dependent DNA ligase family profile" evidence="21">
    <location>
        <begin position="399"/>
        <end position="533"/>
    </location>
</feature>
<dbReference type="InterPro" id="IPR012309">
    <property type="entry name" value="DNA_ligase_ATP-dep_C"/>
</dbReference>
<dbReference type="GO" id="GO:0005524">
    <property type="term" value="F:ATP binding"/>
    <property type="evidence" value="ECO:0007669"/>
    <property type="project" value="UniProtKB-KW"/>
</dbReference>
<dbReference type="InterPro" id="IPR036599">
    <property type="entry name" value="DNA_ligase_N_sf"/>
</dbReference>
<evidence type="ECO:0000256" key="8">
    <source>
        <dbReference type="ARBA" id="ARBA00022763"/>
    </source>
</evidence>
<feature type="domain" description="PARP-type" evidence="20">
    <location>
        <begin position="1"/>
        <end position="51"/>
    </location>
</feature>
<dbReference type="EMBL" id="JBJKFK010002192">
    <property type="protein sequence ID" value="KAL3311486.1"/>
    <property type="molecule type" value="Genomic_DNA"/>
</dbReference>
<dbReference type="SUPFAM" id="SSF57716">
    <property type="entry name" value="Glucocorticoid receptor-like (DNA-binding domain)"/>
    <property type="match status" value="1"/>
</dbReference>
<dbReference type="GO" id="GO:0008270">
    <property type="term" value="F:zinc ion binding"/>
    <property type="evidence" value="ECO:0007669"/>
    <property type="project" value="UniProtKB-KW"/>
</dbReference>
<keyword evidence="23" id="KW-1185">Reference proteome</keyword>
<keyword evidence="7 17" id="KW-0547">Nucleotide-binding</keyword>
<feature type="region of interest" description="Disordered" evidence="19">
    <location>
        <begin position="658"/>
        <end position="693"/>
    </location>
</feature>
<keyword evidence="12 17" id="KW-0233">DNA recombination</keyword>
<keyword evidence="4" id="KW-0132">Cell division</keyword>
<keyword evidence="13 17" id="KW-0234">DNA repair</keyword>
<dbReference type="Gene3D" id="2.40.50.140">
    <property type="entry name" value="Nucleic acid-binding proteins"/>
    <property type="match status" value="1"/>
</dbReference>
<comment type="catalytic activity">
    <reaction evidence="16 17">
        <text>ATP + (deoxyribonucleotide)n-3'-hydroxyl + 5'-phospho-(deoxyribonucleotide)m = (deoxyribonucleotide)n+m + AMP + diphosphate.</text>
        <dbReference type="EC" id="6.5.1.1"/>
    </reaction>
</comment>
<dbReference type="InterPro" id="IPR036957">
    <property type="entry name" value="Znf_PARP_sf"/>
</dbReference>
<comment type="caution">
    <text evidence="22">The sequence shown here is derived from an EMBL/GenBank/DDBJ whole genome shotgun (WGS) entry which is preliminary data.</text>
</comment>
<evidence type="ECO:0000256" key="14">
    <source>
        <dbReference type="ARBA" id="ARBA00023242"/>
    </source>
</evidence>
<dbReference type="GO" id="GO:0006281">
    <property type="term" value="P:DNA repair"/>
    <property type="evidence" value="ECO:0007669"/>
    <property type="project" value="UniProtKB-KW"/>
</dbReference>
<dbReference type="Gene3D" id="1.10.3260.10">
    <property type="entry name" value="DNA ligase, ATP-dependent, N-terminal domain"/>
    <property type="match status" value="1"/>
</dbReference>
<dbReference type="SUPFAM" id="SSF56091">
    <property type="entry name" value="DNA ligase/mRNA capping enzyme, catalytic domain"/>
    <property type="match status" value="1"/>
</dbReference>
<evidence type="ECO:0000256" key="16">
    <source>
        <dbReference type="ARBA" id="ARBA00034003"/>
    </source>
</evidence>
<dbReference type="PROSITE" id="PS00697">
    <property type="entry name" value="DNA_LIGASE_A1"/>
    <property type="match status" value="1"/>
</dbReference>
<evidence type="ECO:0000256" key="15">
    <source>
        <dbReference type="ARBA" id="ARBA00023306"/>
    </source>
</evidence>
<dbReference type="InterPro" id="IPR050191">
    <property type="entry name" value="ATP-dep_DNA_ligase"/>
</dbReference>
<proteinExistence type="inferred from homology"/>
<dbReference type="Gene3D" id="3.30.1490.70">
    <property type="match status" value="1"/>
</dbReference>
<evidence type="ECO:0000256" key="18">
    <source>
        <dbReference type="RuleBase" id="RU004196"/>
    </source>
</evidence>
<dbReference type="GO" id="GO:0051301">
    <property type="term" value="P:cell division"/>
    <property type="evidence" value="ECO:0007669"/>
    <property type="project" value="UniProtKB-KW"/>
</dbReference>
<evidence type="ECO:0000259" key="21">
    <source>
        <dbReference type="PROSITE" id="PS50160"/>
    </source>
</evidence>
<keyword evidence="10" id="KW-0862">Zinc</keyword>
<organism evidence="22 23">
    <name type="scientific">Cichlidogyrus casuarinus</name>
    <dbReference type="NCBI Taxonomy" id="1844966"/>
    <lineage>
        <taxon>Eukaryota</taxon>
        <taxon>Metazoa</taxon>
        <taxon>Spiralia</taxon>
        <taxon>Lophotrochozoa</taxon>
        <taxon>Platyhelminthes</taxon>
        <taxon>Monogenea</taxon>
        <taxon>Monopisthocotylea</taxon>
        <taxon>Dactylogyridea</taxon>
        <taxon>Ancyrocephalidae</taxon>
        <taxon>Cichlidogyrus</taxon>
    </lineage>
</organism>
<keyword evidence="3 17" id="KW-0436">Ligase</keyword>
<evidence type="ECO:0000256" key="9">
    <source>
        <dbReference type="ARBA" id="ARBA00022771"/>
    </source>
</evidence>
<evidence type="ECO:0000259" key="20">
    <source>
        <dbReference type="PROSITE" id="PS50064"/>
    </source>
</evidence>
<dbReference type="PROSITE" id="PS50160">
    <property type="entry name" value="DNA_LIGASE_A3"/>
    <property type="match status" value="1"/>
</dbReference>
<evidence type="ECO:0000256" key="19">
    <source>
        <dbReference type="SAM" id="MobiDB-lite"/>
    </source>
</evidence>
<dbReference type="PANTHER" id="PTHR45674">
    <property type="entry name" value="DNA LIGASE 1/3 FAMILY MEMBER"/>
    <property type="match status" value="1"/>
</dbReference>
<dbReference type="EC" id="6.5.1.1" evidence="17"/>
<dbReference type="GO" id="GO:0006260">
    <property type="term" value="P:DNA replication"/>
    <property type="evidence" value="ECO:0007669"/>
    <property type="project" value="UniProtKB-KW"/>
</dbReference>
<keyword evidence="9" id="KW-0863">Zinc-finger</keyword>
<keyword evidence="5" id="KW-0235">DNA replication</keyword>
<keyword evidence="8 17" id="KW-0227">DNA damage</keyword>
<dbReference type="InterPro" id="IPR000977">
    <property type="entry name" value="DNA_ligase_ATP-dep"/>
</dbReference>
<feature type="compositionally biased region" description="Polar residues" evidence="19">
    <location>
        <begin position="660"/>
        <end position="671"/>
    </location>
</feature>
<keyword evidence="15" id="KW-0131">Cell cycle</keyword>
<comment type="subcellular location">
    <subcellularLocation>
        <location evidence="1">Nucleus</location>
    </subcellularLocation>
</comment>
<dbReference type="InterPro" id="IPR012310">
    <property type="entry name" value="DNA_ligase_ATP-dep_cent"/>
</dbReference>
<evidence type="ECO:0000256" key="17">
    <source>
        <dbReference type="RuleBase" id="RU000617"/>
    </source>
</evidence>
<dbReference type="InterPro" id="IPR001510">
    <property type="entry name" value="Znf_PARP"/>
</dbReference>
<evidence type="ECO:0000256" key="5">
    <source>
        <dbReference type="ARBA" id="ARBA00022705"/>
    </source>
</evidence>
<dbReference type="InterPro" id="IPR012340">
    <property type="entry name" value="NA-bd_OB-fold"/>
</dbReference>
<dbReference type="Gene3D" id="3.30.470.30">
    <property type="entry name" value="DNA ligase/mRNA capping enzyme"/>
    <property type="match status" value="1"/>
</dbReference>
<dbReference type="Gene3D" id="3.30.1740.10">
    <property type="entry name" value="Zinc finger, PARP-type"/>
    <property type="match status" value="1"/>
</dbReference>
<dbReference type="InterPro" id="IPR016059">
    <property type="entry name" value="DNA_ligase_ATP-dep_CS"/>
</dbReference>
<dbReference type="InterPro" id="IPR012308">
    <property type="entry name" value="DNA_ligase_ATP-dep_N"/>
</dbReference>
<dbReference type="GO" id="GO:0006310">
    <property type="term" value="P:DNA recombination"/>
    <property type="evidence" value="ECO:0007669"/>
    <property type="project" value="UniProtKB-KW"/>
</dbReference>
<evidence type="ECO:0000256" key="3">
    <source>
        <dbReference type="ARBA" id="ARBA00022598"/>
    </source>
</evidence>
<dbReference type="FunFam" id="3.30.470.30:FF:000003">
    <property type="entry name" value="DNA ligase"/>
    <property type="match status" value="1"/>
</dbReference>
<dbReference type="SUPFAM" id="SSF50249">
    <property type="entry name" value="Nucleic acid-binding proteins"/>
    <property type="match status" value="1"/>
</dbReference>
<keyword evidence="11 17" id="KW-0067">ATP-binding</keyword>
<evidence type="ECO:0000256" key="10">
    <source>
        <dbReference type="ARBA" id="ARBA00022833"/>
    </source>
</evidence>
<dbReference type="Pfam" id="PF01068">
    <property type="entry name" value="DNA_ligase_A_M"/>
    <property type="match status" value="1"/>
</dbReference>
<evidence type="ECO:0000256" key="4">
    <source>
        <dbReference type="ARBA" id="ARBA00022618"/>
    </source>
</evidence>
<evidence type="ECO:0000256" key="6">
    <source>
        <dbReference type="ARBA" id="ARBA00022723"/>
    </source>
</evidence>
<evidence type="ECO:0000256" key="11">
    <source>
        <dbReference type="ARBA" id="ARBA00022840"/>
    </source>
</evidence>
<keyword evidence="14" id="KW-0539">Nucleus</keyword>
<dbReference type="Pfam" id="PF04675">
    <property type="entry name" value="DNA_ligase_A_N"/>
    <property type="match status" value="1"/>
</dbReference>
<dbReference type="PANTHER" id="PTHR45674:SF9">
    <property type="entry name" value="DNA LIGASE 3"/>
    <property type="match status" value="1"/>
</dbReference>
<dbReference type="GO" id="GO:0005634">
    <property type="term" value="C:nucleus"/>
    <property type="evidence" value="ECO:0007669"/>
    <property type="project" value="UniProtKB-SubCell"/>
</dbReference>